<keyword evidence="3" id="KW-1185">Reference proteome</keyword>
<dbReference type="GeneID" id="107885763"/>
<reference evidence="3" key="1">
    <citation type="submission" date="2010-06" db="EMBL/GenBank/DDBJ databases">
        <authorList>
            <person name="Jiang H."/>
            <person name="Abraham K."/>
            <person name="Ali S."/>
            <person name="Alsbrooks S.L."/>
            <person name="Anim B.N."/>
            <person name="Anosike U.S."/>
            <person name="Attaway T."/>
            <person name="Bandaranaike D.P."/>
            <person name="Battles P.K."/>
            <person name="Bell S.N."/>
            <person name="Bell A.V."/>
            <person name="Beltran B."/>
            <person name="Bickham C."/>
            <person name="Bustamante Y."/>
            <person name="Caleb T."/>
            <person name="Canada A."/>
            <person name="Cardenas V."/>
            <person name="Carter K."/>
            <person name="Chacko J."/>
            <person name="Chandrabose M.N."/>
            <person name="Chavez D."/>
            <person name="Chavez A."/>
            <person name="Chen L."/>
            <person name="Chu H.-S."/>
            <person name="Claassen K.J."/>
            <person name="Cockrell R."/>
            <person name="Collins M."/>
            <person name="Cooper J.A."/>
            <person name="Cree A."/>
            <person name="Curry S.M."/>
            <person name="Da Y."/>
            <person name="Dao M.D."/>
            <person name="Das B."/>
            <person name="Davila M.-L."/>
            <person name="Davy-Carroll L."/>
            <person name="Denson S."/>
            <person name="Dinh H."/>
            <person name="Ebong V.E."/>
            <person name="Edwards J.R."/>
            <person name="Egan A."/>
            <person name="El-Daye J."/>
            <person name="Escobedo L."/>
            <person name="Fernandez S."/>
            <person name="Fernando P.R."/>
            <person name="Flagg N."/>
            <person name="Forbes L.D."/>
            <person name="Fowler R.G."/>
            <person name="Fu Q."/>
            <person name="Gabisi R.A."/>
            <person name="Ganer J."/>
            <person name="Garbino Pronczuk A."/>
            <person name="Garcia R.M."/>
            <person name="Garner T."/>
            <person name="Garrett T.E."/>
            <person name="Gonzalez D.A."/>
            <person name="Hamid H."/>
            <person name="Hawkins E.S."/>
            <person name="Hirani K."/>
            <person name="Hogues M.E."/>
            <person name="Hollins B."/>
            <person name="Hsiao C.-H."/>
            <person name="Jabil R."/>
            <person name="James M.L."/>
            <person name="Jhangiani S.N."/>
            <person name="Johnson B."/>
            <person name="Johnson Q."/>
            <person name="Joshi V."/>
            <person name="Kalu J.B."/>
            <person name="Kam C."/>
            <person name="Kashfia A."/>
            <person name="Keebler J."/>
            <person name="Kisamo H."/>
            <person name="Kovar C.L."/>
            <person name="Lago L.A."/>
            <person name="Lai C.-Y."/>
            <person name="Laidlaw J."/>
            <person name="Lara F."/>
            <person name="Le T.-K."/>
            <person name="Lee S.L."/>
            <person name="Legall F.H."/>
            <person name="Lemon S.J."/>
            <person name="Lewis L.R."/>
            <person name="Li B."/>
            <person name="Liu Y."/>
            <person name="Liu Y.-S."/>
            <person name="Lopez J."/>
            <person name="Lozado R.J."/>
            <person name="Lu J."/>
            <person name="Madu R.C."/>
            <person name="Maheshwari M."/>
            <person name="Maheshwari R."/>
            <person name="Malloy K."/>
            <person name="Martinez E."/>
            <person name="Mathew T."/>
            <person name="Mercado I.C."/>
            <person name="Mercado C."/>
            <person name="Meyer B."/>
            <person name="Montgomery K."/>
            <person name="Morgan M.B."/>
            <person name="Munidasa M."/>
            <person name="Nazareth L.V."/>
            <person name="Nelson J."/>
            <person name="Ng B.M."/>
            <person name="Nguyen N.B."/>
            <person name="Nguyen P.Q."/>
            <person name="Nguyen T."/>
            <person name="Obregon M."/>
            <person name="Okwuonu G.O."/>
            <person name="Onwere C.G."/>
            <person name="Orozco G."/>
            <person name="Parra A."/>
            <person name="Patel S."/>
            <person name="Patil S."/>
            <person name="Perez A."/>
            <person name="Perez Y."/>
            <person name="Pham C."/>
            <person name="Primus E.L."/>
            <person name="Pu L.-L."/>
            <person name="Puazo M."/>
            <person name="Qin X."/>
            <person name="Quiroz J.B."/>
            <person name="Reese J."/>
            <person name="Richards S."/>
            <person name="Rives C.M."/>
            <person name="Robberts R."/>
            <person name="Ruiz S.J."/>
            <person name="Ruiz M.J."/>
            <person name="Santibanez J."/>
            <person name="Schneider B.W."/>
            <person name="Sisson I."/>
            <person name="Smith M."/>
            <person name="Sodergren E."/>
            <person name="Song X.-Z."/>
            <person name="Song B.B."/>
            <person name="Summersgill H."/>
            <person name="Thelus R."/>
            <person name="Thornton R.D."/>
            <person name="Trejos Z.Y."/>
            <person name="Usmani K."/>
            <person name="Vattathil S."/>
            <person name="Villasana D."/>
            <person name="Walker D.L."/>
            <person name="Wang S."/>
            <person name="Wang K."/>
            <person name="White C.S."/>
            <person name="Williams A.C."/>
            <person name="Williamson J."/>
            <person name="Wilson K."/>
            <person name="Woghiren I.O."/>
            <person name="Woodworth J.R."/>
            <person name="Worley K.C."/>
            <person name="Wright R.A."/>
            <person name="Wu W."/>
            <person name="Young L."/>
            <person name="Zhang L."/>
            <person name="Zhang J."/>
            <person name="Zhu Y."/>
            <person name="Muzny D.M."/>
            <person name="Weinstock G."/>
            <person name="Gibbs R.A."/>
        </authorList>
    </citation>
    <scope>NUCLEOTIDE SEQUENCE [LARGE SCALE GENOMIC DNA]</scope>
    <source>
        <strain evidence="3">LSR1</strain>
    </source>
</reference>
<dbReference type="AlphaFoldDB" id="A0A8R2D859"/>
<feature type="compositionally biased region" description="Basic residues" evidence="1">
    <location>
        <begin position="168"/>
        <end position="183"/>
    </location>
</feature>
<dbReference type="EnsemblMetazoa" id="XM_016809457.1">
    <property type="protein sequence ID" value="XP_016664946.1"/>
    <property type="gene ID" value="LOC107885763"/>
</dbReference>
<dbReference type="Proteomes" id="UP000007819">
    <property type="component" value="Unassembled WGS sequence"/>
</dbReference>
<feature type="compositionally biased region" description="Low complexity" evidence="1">
    <location>
        <begin position="97"/>
        <end position="111"/>
    </location>
</feature>
<evidence type="ECO:0000256" key="1">
    <source>
        <dbReference type="SAM" id="MobiDB-lite"/>
    </source>
</evidence>
<organism evidence="2 3">
    <name type="scientific">Acyrthosiphon pisum</name>
    <name type="common">Pea aphid</name>
    <dbReference type="NCBI Taxonomy" id="7029"/>
    <lineage>
        <taxon>Eukaryota</taxon>
        <taxon>Metazoa</taxon>
        <taxon>Ecdysozoa</taxon>
        <taxon>Arthropoda</taxon>
        <taxon>Hexapoda</taxon>
        <taxon>Insecta</taxon>
        <taxon>Pterygota</taxon>
        <taxon>Neoptera</taxon>
        <taxon>Paraneoptera</taxon>
        <taxon>Hemiptera</taxon>
        <taxon>Sternorrhyncha</taxon>
        <taxon>Aphidomorpha</taxon>
        <taxon>Aphidoidea</taxon>
        <taxon>Aphididae</taxon>
        <taxon>Macrosiphini</taxon>
        <taxon>Acyrthosiphon</taxon>
    </lineage>
</organism>
<feature type="compositionally biased region" description="Basic residues" evidence="1">
    <location>
        <begin position="85"/>
        <end position="96"/>
    </location>
</feature>
<dbReference type="OrthoDB" id="6628769at2759"/>
<dbReference type="RefSeq" id="XP_016664946.1">
    <property type="nucleotide sequence ID" value="XM_016809457.1"/>
</dbReference>
<proteinExistence type="predicted"/>
<reference evidence="2" key="2">
    <citation type="submission" date="2022-06" db="UniProtKB">
        <authorList>
            <consortium name="EnsemblMetazoa"/>
        </authorList>
    </citation>
    <scope>IDENTIFICATION</scope>
</reference>
<sequence>MERQPQTTSSTLQQAAELLERSQQLLRAASQEEATNTTTAARVRQMTTVQLQRDPVLWAAYTRGWEDRTDVFRRATSGEPTTAMRHYRSRSPRRVTTRPAATARSATPMPSTRVPERQPTRPLMETPVPALRTTTMPPPKTAANIPPTPPTPKPRATATLTQPVKLNARQRRNQQRMRDHKMKMTSQQHRLEKPAPPANPNPEPTPAPSQPDPATSDLAVVTVPEVTITSGTAVITEQLTAATSQTGYMEISPEEEAELLGGTTAGTADTEDMEVSLMFFSLLPRHSNMARHHQGHVR</sequence>
<dbReference type="KEGG" id="api:107885763"/>
<protein>
    <submittedName>
        <fullName evidence="2">Uncharacterized protein</fullName>
    </submittedName>
</protein>
<evidence type="ECO:0000313" key="3">
    <source>
        <dbReference type="Proteomes" id="UP000007819"/>
    </source>
</evidence>
<accession>A0A8R2D859</accession>
<feature type="compositionally biased region" description="Pro residues" evidence="1">
    <location>
        <begin position="194"/>
        <end position="211"/>
    </location>
</feature>
<feature type="region of interest" description="Disordered" evidence="1">
    <location>
        <begin position="83"/>
        <end position="215"/>
    </location>
</feature>
<feature type="compositionally biased region" description="Pro residues" evidence="1">
    <location>
        <begin position="136"/>
        <end position="153"/>
    </location>
</feature>
<evidence type="ECO:0000313" key="2">
    <source>
        <dbReference type="EnsemblMetazoa" id="XP_016664946.1"/>
    </source>
</evidence>
<name>A0A8R2D859_ACYPI</name>